<feature type="signal peptide" evidence="6">
    <location>
        <begin position="1"/>
        <end position="44"/>
    </location>
</feature>
<comment type="caution">
    <text evidence="8">The sequence shown here is derived from an EMBL/GenBank/DDBJ whole genome shotgun (WGS) entry which is preliminary data.</text>
</comment>
<sequence length="244" mass="27704">MVGSFLKSSPFSRSMFGTSLQQASKHMQVLVVLLWISVCCKAAADSVMRTTAETRSHLLYETFLYYNPLLLVAGMLWLWGINLRVFSAFKVNYAKVFDLDGTHLMWKGIWMIALWITLGVLTNILTSMAKVLSDLERAACRMFHGQVATLSWFEPHSTCGSHSIWIPCVLALPYDFRFFQCLRQYSDTRDNTCILNALKYASSLPVILLSALKYHKLKRALKLGALDLLSELFRKRGDASKTTQ</sequence>
<keyword evidence="3 5" id="KW-1133">Transmembrane helix</keyword>
<dbReference type="EMBL" id="CM035427">
    <property type="protein sequence ID" value="KAH7307096.1"/>
    <property type="molecule type" value="Genomic_DNA"/>
</dbReference>
<evidence type="ECO:0000256" key="3">
    <source>
        <dbReference type="ARBA" id="ARBA00022989"/>
    </source>
</evidence>
<dbReference type="GO" id="GO:0005737">
    <property type="term" value="C:cytoplasm"/>
    <property type="evidence" value="ECO:0007669"/>
    <property type="project" value="TreeGrafter"/>
</dbReference>
<evidence type="ECO:0000313" key="9">
    <source>
        <dbReference type="Proteomes" id="UP000825935"/>
    </source>
</evidence>
<accession>A0A8T2S4L4</accession>
<evidence type="ECO:0000256" key="2">
    <source>
        <dbReference type="ARBA" id="ARBA00022692"/>
    </source>
</evidence>
<dbReference type="Proteomes" id="UP000825935">
    <property type="component" value="Chromosome 22"/>
</dbReference>
<feature type="transmembrane region" description="Helical" evidence="5">
    <location>
        <begin position="63"/>
        <end position="83"/>
    </location>
</feature>
<keyword evidence="2 5" id="KW-0812">Transmembrane</keyword>
<dbReference type="OrthoDB" id="2159384at2759"/>
<protein>
    <recommendedName>
        <fullName evidence="7">EXS domain-containing protein</fullName>
    </recommendedName>
</protein>
<proteinExistence type="predicted"/>
<dbReference type="InterPro" id="IPR004342">
    <property type="entry name" value="EXS_C"/>
</dbReference>
<feature type="transmembrane region" description="Helical" evidence="5">
    <location>
        <begin position="104"/>
        <end position="125"/>
    </location>
</feature>
<dbReference type="GO" id="GO:0016020">
    <property type="term" value="C:membrane"/>
    <property type="evidence" value="ECO:0007669"/>
    <property type="project" value="UniProtKB-SubCell"/>
</dbReference>
<keyword evidence="6" id="KW-0732">Signal</keyword>
<feature type="domain" description="EXS" evidence="7">
    <location>
        <begin position="63"/>
        <end position="118"/>
    </location>
</feature>
<evidence type="ECO:0000313" key="8">
    <source>
        <dbReference type="EMBL" id="KAH7307096.1"/>
    </source>
</evidence>
<dbReference type="Pfam" id="PF03124">
    <property type="entry name" value="EXS"/>
    <property type="match status" value="2"/>
</dbReference>
<feature type="domain" description="EXS" evidence="7">
    <location>
        <begin position="121"/>
        <end position="217"/>
    </location>
</feature>
<comment type="subcellular location">
    <subcellularLocation>
        <location evidence="1">Membrane</location>
        <topology evidence="1">Multi-pass membrane protein</topology>
    </subcellularLocation>
</comment>
<evidence type="ECO:0000256" key="4">
    <source>
        <dbReference type="ARBA" id="ARBA00023136"/>
    </source>
</evidence>
<dbReference type="PANTHER" id="PTHR10783:SF46">
    <property type="entry name" value="PROTEIN ERD1 HOMOLOG 2"/>
    <property type="match status" value="1"/>
</dbReference>
<name>A0A8T2S4L4_CERRI</name>
<dbReference type="AlphaFoldDB" id="A0A8T2S4L4"/>
<keyword evidence="9" id="KW-1185">Reference proteome</keyword>
<feature type="chain" id="PRO_5035901350" description="EXS domain-containing protein" evidence="6">
    <location>
        <begin position="45"/>
        <end position="244"/>
    </location>
</feature>
<evidence type="ECO:0000256" key="1">
    <source>
        <dbReference type="ARBA" id="ARBA00004141"/>
    </source>
</evidence>
<evidence type="ECO:0000256" key="6">
    <source>
        <dbReference type="SAM" id="SignalP"/>
    </source>
</evidence>
<organism evidence="8 9">
    <name type="scientific">Ceratopteris richardii</name>
    <name type="common">Triangle waterfern</name>
    <dbReference type="NCBI Taxonomy" id="49495"/>
    <lineage>
        <taxon>Eukaryota</taxon>
        <taxon>Viridiplantae</taxon>
        <taxon>Streptophyta</taxon>
        <taxon>Embryophyta</taxon>
        <taxon>Tracheophyta</taxon>
        <taxon>Polypodiopsida</taxon>
        <taxon>Polypodiidae</taxon>
        <taxon>Polypodiales</taxon>
        <taxon>Pteridineae</taxon>
        <taxon>Pteridaceae</taxon>
        <taxon>Parkerioideae</taxon>
        <taxon>Ceratopteris</taxon>
    </lineage>
</organism>
<evidence type="ECO:0000256" key="5">
    <source>
        <dbReference type="SAM" id="Phobius"/>
    </source>
</evidence>
<reference evidence="8" key="1">
    <citation type="submission" date="2021-08" db="EMBL/GenBank/DDBJ databases">
        <title>WGS assembly of Ceratopteris richardii.</title>
        <authorList>
            <person name="Marchant D.B."/>
            <person name="Chen G."/>
            <person name="Jenkins J."/>
            <person name="Shu S."/>
            <person name="Leebens-Mack J."/>
            <person name="Grimwood J."/>
            <person name="Schmutz J."/>
            <person name="Soltis P."/>
            <person name="Soltis D."/>
            <person name="Chen Z.-H."/>
        </authorList>
    </citation>
    <scope>NUCLEOTIDE SEQUENCE</scope>
    <source>
        <strain evidence="8">Whitten #5841</strain>
        <tissue evidence="8">Leaf</tissue>
    </source>
</reference>
<dbReference type="PANTHER" id="PTHR10783">
    <property type="entry name" value="XENOTROPIC AND POLYTROPIC RETROVIRUS RECEPTOR 1-RELATED"/>
    <property type="match status" value="1"/>
</dbReference>
<evidence type="ECO:0000259" key="7">
    <source>
        <dbReference type="Pfam" id="PF03124"/>
    </source>
</evidence>
<keyword evidence="4 5" id="KW-0472">Membrane</keyword>
<gene>
    <name evidence="8" type="ORF">KP509_22G045400</name>
</gene>